<evidence type="ECO:0000259" key="12">
    <source>
        <dbReference type="PROSITE" id="PS51721"/>
    </source>
</evidence>
<dbReference type="GO" id="GO:0003924">
    <property type="term" value="F:GTPase activity"/>
    <property type="evidence" value="ECO:0007669"/>
    <property type="project" value="UniProtKB-UniRule"/>
</dbReference>
<keyword evidence="9 10" id="KW-0342">GTP-binding</keyword>
<dbReference type="EC" id="3.6.1.-" evidence="10"/>
<feature type="binding site" evidence="10">
    <location>
        <position position="265"/>
    </location>
    <ligand>
        <name>Zn(2+)</name>
        <dbReference type="ChEBI" id="CHEBI:29105"/>
    </ligand>
</feature>
<keyword evidence="5 10" id="KW-0547">Nucleotide-binding</keyword>
<evidence type="ECO:0000256" key="7">
    <source>
        <dbReference type="ARBA" id="ARBA00022833"/>
    </source>
</evidence>
<dbReference type="PROSITE" id="PS51721">
    <property type="entry name" value="G_CP"/>
    <property type="match status" value="1"/>
</dbReference>
<name>A0A9D1TX65_9BACT</name>
<keyword evidence="7 10" id="KW-0862">Zinc</keyword>
<keyword evidence="2 10" id="KW-0690">Ribosome biogenesis</keyword>
<feature type="binding site" evidence="10">
    <location>
        <position position="278"/>
    </location>
    <ligand>
        <name>Zn(2+)</name>
        <dbReference type="ChEBI" id="CHEBI:29105"/>
    </ligand>
</feature>
<dbReference type="CDD" id="cd01854">
    <property type="entry name" value="YjeQ_EngC"/>
    <property type="match status" value="1"/>
</dbReference>
<dbReference type="HAMAP" id="MF_01820">
    <property type="entry name" value="GTPase_RsgA"/>
    <property type="match status" value="1"/>
</dbReference>
<reference evidence="13" key="1">
    <citation type="journal article" date="2021" name="PeerJ">
        <title>Extensive microbial diversity within the chicken gut microbiome revealed by metagenomics and culture.</title>
        <authorList>
            <person name="Gilroy R."/>
            <person name="Ravi A."/>
            <person name="Getino M."/>
            <person name="Pursley I."/>
            <person name="Horton D.L."/>
            <person name="Alikhan N.F."/>
            <person name="Baker D."/>
            <person name="Gharbi K."/>
            <person name="Hall N."/>
            <person name="Watson M."/>
            <person name="Adriaenssens E.M."/>
            <person name="Foster-Nyarko E."/>
            <person name="Jarju S."/>
            <person name="Secka A."/>
            <person name="Antonio M."/>
            <person name="Oren A."/>
            <person name="Chaudhuri R.R."/>
            <person name="La Ragione R."/>
            <person name="Hildebrand F."/>
            <person name="Pallen M.J."/>
        </authorList>
    </citation>
    <scope>NUCLEOTIDE SEQUENCE</scope>
    <source>
        <strain evidence="13">ChiBcec15-1070</strain>
    </source>
</reference>
<evidence type="ECO:0000256" key="10">
    <source>
        <dbReference type="HAMAP-Rule" id="MF_01820"/>
    </source>
</evidence>
<protein>
    <recommendedName>
        <fullName evidence="10">Small ribosomal subunit biogenesis GTPase RsgA</fullName>
        <ecNumber evidence="10">3.6.1.-</ecNumber>
    </recommendedName>
</protein>
<evidence type="ECO:0000256" key="1">
    <source>
        <dbReference type="ARBA" id="ARBA00022490"/>
    </source>
</evidence>
<comment type="subunit">
    <text evidence="10">Monomer. Associates with 30S ribosomal subunit, binds 16S rRNA.</text>
</comment>
<sequence length="312" mass="34740">MEGIVTKSTGSWYTVLDAASGESVRCRIRGVFRLRGSRTTNPVVVGDRVRVELGEEEGDNVITEIFPRTNYIIRRASNLSKESHIIAANIDTAYLVVTLDNPPTSTEFIDRFLVTAEAYHIPTVVLLNKMDLFVAPASREVIDPFCATYRDAGYEVMEISATTGMGIDALRERMRNRVSLFSGHSGVGKSTLINTLEPGLNLRTGAISDYHHKGKHTTTFSEMFPLSGGGLLIDTPGIKGFGLVEIAPEELARYFPDLFRYASQCQYYNCTHTHEPNCAVTEAVARGEIAESRYVSYLKMLEDDYKNGKYRK</sequence>
<evidence type="ECO:0000256" key="4">
    <source>
        <dbReference type="ARBA" id="ARBA00022730"/>
    </source>
</evidence>
<keyword evidence="3 10" id="KW-0479">Metal-binding</keyword>
<dbReference type="PANTHER" id="PTHR32120:SF11">
    <property type="entry name" value="SMALL RIBOSOMAL SUBUNIT BIOGENESIS GTPASE RSGA 1, MITOCHONDRIAL-RELATED"/>
    <property type="match status" value="1"/>
</dbReference>
<feature type="binding site" evidence="10">
    <location>
        <position position="270"/>
    </location>
    <ligand>
        <name>Zn(2+)</name>
        <dbReference type="ChEBI" id="CHEBI:29105"/>
    </ligand>
</feature>
<comment type="cofactor">
    <cofactor evidence="10">
        <name>Zn(2+)</name>
        <dbReference type="ChEBI" id="CHEBI:29105"/>
    </cofactor>
    <text evidence="10">Binds 1 zinc ion per subunit.</text>
</comment>
<dbReference type="Pfam" id="PF03193">
    <property type="entry name" value="RsgA_GTPase"/>
    <property type="match status" value="1"/>
</dbReference>
<evidence type="ECO:0000313" key="13">
    <source>
        <dbReference type="EMBL" id="HIW10036.1"/>
    </source>
</evidence>
<proteinExistence type="inferred from homology"/>
<dbReference type="AlphaFoldDB" id="A0A9D1TX65"/>
<dbReference type="SUPFAM" id="SSF50249">
    <property type="entry name" value="Nucleic acid-binding proteins"/>
    <property type="match status" value="1"/>
</dbReference>
<feature type="binding site" evidence="10">
    <location>
        <position position="272"/>
    </location>
    <ligand>
        <name>Zn(2+)</name>
        <dbReference type="ChEBI" id="CHEBI:29105"/>
    </ligand>
</feature>
<gene>
    <name evidence="10 13" type="primary">rsgA</name>
    <name evidence="13" type="ORF">H9888_00905</name>
</gene>
<dbReference type="InterPro" id="IPR027417">
    <property type="entry name" value="P-loop_NTPase"/>
</dbReference>
<dbReference type="Gene3D" id="3.40.50.300">
    <property type="entry name" value="P-loop containing nucleotide triphosphate hydrolases"/>
    <property type="match status" value="1"/>
</dbReference>
<dbReference type="GO" id="GO:0042274">
    <property type="term" value="P:ribosomal small subunit biogenesis"/>
    <property type="evidence" value="ECO:0007669"/>
    <property type="project" value="UniProtKB-UniRule"/>
</dbReference>
<dbReference type="Pfam" id="PF16745">
    <property type="entry name" value="RsgA_N"/>
    <property type="match status" value="1"/>
</dbReference>
<evidence type="ECO:0000256" key="2">
    <source>
        <dbReference type="ARBA" id="ARBA00022517"/>
    </source>
</evidence>
<dbReference type="GO" id="GO:0019843">
    <property type="term" value="F:rRNA binding"/>
    <property type="evidence" value="ECO:0007669"/>
    <property type="project" value="UniProtKB-KW"/>
</dbReference>
<keyword evidence="4 10" id="KW-0699">rRNA-binding</keyword>
<keyword evidence="6 10" id="KW-0378">Hydrolase</keyword>
<evidence type="ECO:0000259" key="11">
    <source>
        <dbReference type="PROSITE" id="PS50936"/>
    </source>
</evidence>
<dbReference type="SUPFAM" id="SSF52540">
    <property type="entry name" value="P-loop containing nucleoside triphosphate hydrolases"/>
    <property type="match status" value="1"/>
</dbReference>
<dbReference type="PROSITE" id="PS50936">
    <property type="entry name" value="ENGC_GTPASE"/>
    <property type="match status" value="1"/>
</dbReference>
<evidence type="ECO:0000313" key="14">
    <source>
        <dbReference type="Proteomes" id="UP000823926"/>
    </source>
</evidence>
<dbReference type="InterPro" id="IPR010914">
    <property type="entry name" value="RsgA_GTPase_dom"/>
</dbReference>
<feature type="binding site" evidence="10">
    <location>
        <begin position="128"/>
        <end position="131"/>
    </location>
    <ligand>
        <name>GTP</name>
        <dbReference type="ChEBI" id="CHEBI:37565"/>
    </ligand>
</feature>
<dbReference type="InterPro" id="IPR004881">
    <property type="entry name" value="Ribosome_biogen_GTPase_RsgA"/>
</dbReference>
<dbReference type="GO" id="GO:0046872">
    <property type="term" value="F:metal ion binding"/>
    <property type="evidence" value="ECO:0007669"/>
    <property type="project" value="UniProtKB-KW"/>
</dbReference>
<comment type="subcellular location">
    <subcellularLocation>
        <location evidence="10">Cytoplasm</location>
    </subcellularLocation>
</comment>
<feature type="domain" description="CP-type G" evidence="12">
    <location>
        <begin position="79"/>
        <end position="241"/>
    </location>
</feature>
<accession>A0A9D1TX65</accession>
<dbReference type="CDD" id="cd04466">
    <property type="entry name" value="S1_YloQ_GTPase"/>
    <property type="match status" value="1"/>
</dbReference>
<dbReference type="InterPro" id="IPR012340">
    <property type="entry name" value="NA-bd_OB-fold"/>
</dbReference>
<dbReference type="PANTHER" id="PTHR32120">
    <property type="entry name" value="SMALL RIBOSOMAL SUBUNIT BIOGENESIS GTPASE RSGA"/>
    <property type="match status" value="1"/>
</dbReference>
<dbReference type="GO" id="GO:0005525">
    <property type="term" value="F:GTP binding"/>
    <property type="evidence" value="ECO:0007669"/>
    <property type="project" value="UniProtKB-UniRule"/>
</dbReference>
<reference evidence="13" key="2">
    <citation type="submission" date="2021-04" db="EMBL/GenBank/DDBJ databases">
        <authorList>
            <person name="Gilroy R."/>
        </authorList>
    </citation>
    <scope>NUCLEOTIDE SEQUENCE</scope>
    <source>
        <strain evidence="13">ChiBcec15-1070</strain>
    </source>
</reference>
<dbReference type="GO" id="GO:0005737">
    <property type="term" value="C:cytoplasm"/>
    <property type="evidence" value="ECO:0007669"/>
    <property type="project" value="UniProtKB-SubCell"/>
</dbReference>
<keyword evidence="1 10" id="KW-0963">Cytoplasm</keyword>
<organism evidence="13 14">
    <name type="scientific">Candidatus Rikenella faecigallinarum</name>
    <dbReference type="NCBI Taxonomy" id="2838745"/>
    <lineage>
        <taxon>Bacteria</taxon>
        <taxon>Pseudomonadati</taxon>
        <taxon>Bacteroidota</taxon>
        <taxon>Bacteroidia</taxon>
        <taxon>Bacteroidales</taxon>
        <taxon>Rikenellaceae</taxon>
        <taxon>Rikenella</taxon>
    </lineage>
</organism>
<evidence type="ECO:0000256" key="8">
    <source>
        <dbReference type="ARBA" id="ARBA00022884"/>
    </source>
</evidence>
<dbReference type="Gene3D" id="1.10.40.50">
    <property type="entry name" value="Probable gtpase engc, domain 3"/>
    <property type="match status" value="1"/>
</dbReference>
<comment type="similarity">
    <text evidence="10">Belongs to the TRAFAC class YlqF/YawG GTPase family. RsgA subfamily.</text>
</comment>
<feature type="binding site" evidence="10">
    <location>
        <begin position="183"/>
        <end position="191"/>
    </location>
    <ligand>
        <name>GTP</name>
        <dbReference type="ChEBI" id="CHEBI:37565"/>
    </ligand>
</feature>
<dbReference type="EMBL" id="DXHL01000006">
    <property type="protein sequence ID" value="HIW10036.1"/>
    <property type="molecule type" value="Genomic_DNA"/>
</dbReference>
<evidence type="ECO:0000256" key="5">
    <source>
        <dbReference type="ARBA" id="ARBA00022741"/>
    </source>
</evidence>
<dbReference type="NCBIfam" id="TIGR00157">
    <property type="entry name" value="ribosome small subunit-dependent GTPase A"/>
    <property type="match status" value="1"/>
</dbReference>
<evidence type="ECO:0000256" key="3">
    <source>
        <dbReference type="ARBA" id="ARBA00022723"/>
    </source>
</evidence>
<dbReference type="Gene3D" id="2.40.50.140">
    <property type="entry name" value="Nucleic acid-binding proteins"/>
    <property type="match status" value="1"/>
</dbReference>
<dbReference type="InterPro" id="IPR031944">
    <property type="entry name" value="RsgA_N"/>
</dbReference>
<dbReference type="Proteomes" id="UP000823926">
    <property type="component" value="Unassembled WGS sequence"/>
</dbReference>
<evidence type="ECO:0000256" key="6">
    <source>
        <dbReference type="ARBA" id="ARBA00022801"/>
    </source>
</evidence>
<dbReference type="InterPro" id="IPR030378">
    <property type="entry name" value="G_CP_dom"/>
</dbReference>
<comment type="function">
    <text evidence="10">One of several proteins that assist in the late maturation steps of the functional core of the 30S ribosomal subunit. Helps release RbfA from mature subunits. May play a role in the assembly of ribosomal proteins into the subunit. Circularly permuted GTPase that catalyzes slow GTP hydrolysis, GTPase activity is stimulated by the 30S ribosomal subunit.</text>
</comment>
<keyword evidence="8 10" id="KW-0694">RNA-binding</keyword>
<comment type="caution">
    <text evidence="13">The sequence shown here is derived from an EMBL/GenBank/DDBJ whole genome shotgun (WGS) entry which is preliminary data.</text>
</comment>
<evidence type="ECO:0000256" key="9">
    <source>
        <dbReference type="ARBA" id="ARBA00023134"/>
    </source>
</evidence>
<feature type="domain" description="EngC GTPase" evidence="11">
    <location>
        <begin position="88"/>
        <end position="239"/>
    </location>
</feature>